<feature type="transmembrane region" description="Helical" evidence="1">
    <location>
        <begin position="31"/>
        <end position="48"/>
    </location>
</feature>
<evidence type="ECO:0000313" key="2">
    <source>
        <dbReference type="EMBL" id="ATV62745.1"/>
    </source>
</evidence>
<reference evidence="2 3" key="1">
    <citation type="submission" date="2017-11" db="EMBL/GenBank/DDBJ databases">
        <title>Genome sequencing of Fusobacterium periodonticum KCOM 1263.</title>
        <authorList>
            <person name="Kook J.-K."/>
            <person name="Park S.-N."/>
            <person name="Lim Y.K."/>
        </authorList>
    </citation>
    <scope>NUCLEOTIDE SEQUENCE [LARGE SCALE GENOMIC DNA]</scope>
    <source>
        <strain evidence="2 3">KCOM 1263</strain>
    </source>
</reference>
<dbReference type="RefSeq" id="WP_099988461.1">
    <property type="nucleotide sequence ID" value="NZ_CP024700.1"/>
</dbReference>
<dbReference type="EMBL" id="CP024700">
    <property type="protein sequence ID" value="ATV62745.1"/>
    <property type="molecule type" value="Genomic_DNA"/>
</dbReference>
<keyword evidence="1" id="KW-1133">Transmembrane helix</keyword>
<keyword evidence="1" id="KW-0472">Membrane</keyword>
<protein>
    <submittedName>
        <fullName evidence="2">Uncharacterized protein</fullName>
    </submittedName>
</protein>
<gene>
    <name evidence="2" type="ORF">CTM74_13525</name>
</gene>
<name>A0AAD0ANG0_9FUSO</name>
<accession>A0AAD0ANG0</accession>
<keyword evidence="1" id="KW-0812">Transmembrane</keyword>
<evidence type="ECO:0000256" key="1">
    <source>
        <dbReference type="SAM" id="Phobius"/>
    </source>
</evidence>
<feature type="transmembrane region" description="Helical" evidence="1">
    <location>
        <begin position="60"/>
        <end position="78"/>
    </location>
</feature>
<dbReference type="AlphaFoldDB" id="A0AAD0ANG0"/>
<keyword evidence="3" id="KW-1185">Reference proteome</keyword>
<organism evidence="2 3">
    <name type="scientific">Fusobacterium pseudoperiodonticum</name>
    <dbReference type="NCBI Taxonomy" id="2663009"/>
    <lineage>
        <taxon>Bacteria</taxon>
        <taxon>Fusobacteriati</taxon>
        <taxon>Fusobacteriota</taxon>
        <taxon>Fusobacteriia</taxon>
        <taxon>Fusobacteriales</taxon>
        <taxon>Fusobacteriaceae</taxon>
        <taxon>Fusobacterium</taxon>
    </lineage>
</organism>
<sequence length="181" mass="21890">MKKYIVSISEDNNKTIVTRYLKENFLMKSKFFILLYSIYLIYVRVYIYKFNLDISLMKKVSLETSFHFLVLYFIILLVKSKEIMILEKEEITIKKFFTFICYQTNKIKVSDIKSIYYEVNNLTGKFNIFVDMTKNLKIRIKFKEFEDKIYYFGINLSEEEYKEIVGKILSCTDKINILFIE</sequence>
<evidence type="ECO:0000313" key="3">
    <source>
        <dbReference type="Proteomes" id="UP000228552"/>
    </source>
</evidence>
<proteinExistence type="predicted"/>
<dbReference type="Proteomes" id="UP000228552">
    <property type="component" value="Chromosome"/>
</dbReference>